<keyword evidence="2" id="KW-1185">Reference proteome</keyword>
<dbReference type="PANTHER" id="PTHR33566">
    <property type="entry name" value="EN/SPM-LIKE TRANSPOSON-RELATED"/>
    <property type="match status" value="1"/>
</dbReference>
<name>A0A1S2Y2V8_CICAR</name>
<dbReference type="KEGG" id="cam:101490815"/>
<dbReference type="OrthoDB" id="10036779at2759"/>
<dbReference type="InterPro" id="IPR036890">
    <property type="entry name" value="HATPase_C_sf"/>
</dbReference>
<accession>A0A1S2Y2V8</accession>
<dbReference type="PaxDb" id="3827-XP_004498513.1"/>
<evidence type="ECO:0000313" key="3">
    <source>
        <dbReference type="RefSeq" id="XP_004498513.1"/>
    </source>
</evidence>
<gene>
    <name evidence="3" type="primary">LOC101490815</name>
</gene>
<protein>
    <submittedName>
        <fullName evidence="3">Structural maintenance of chromosomes flexible hinge domain-containing protein GMI1</fullName>
    </submittedName>
</protein>
<dbReference type="eggNOG" id="ENOG502QQS5">
    <property type="taxonomic scope" value="Eukaryota"/>
</dbReference>
<dbReference type="GeneID" id="101490815"/>
<keyword evidence="1" id="KW-0175">Coiled coil</keyword>
<dbReference type="Pfam" id="PF13589">
    <property type="entry name" value="HATPase_c_3"/>
    <property type="match status" value="1"/>
</dbReference>
<reference evidence="3" key="2">
    <citation type="submission" date="2025-08" db="UniProtKB">
        <authorList>
            <consortium name="RefSeq"/>
        </authorList>
    </citation>
    <scope>IDENTIFICATION</scope>
    <source>
        <tissue evidence="3">Etiolated seedlings</tissue>
    </source>
</reference>
<sequence>MEKALINNSNPRKRKLVLSDDEDHDNDSGIGKVLRFKILLPNGTSVELTLQSSENEMPFGDFISLVRDQYLEVRKKCQSVKKKREINWKDGGLFLEDAFDAKIRNVIQFKNYMPNKCHILRLNDGSSDVPQTFENMWDLTPDTDLLLELPEEYTFEAAIADLIDNALQAVWFNGKNNRKLIRVYASKDKISIFDNGSGMDDSNENSLVKWGKMGASLHRLSKSQAIGGKPPYLMPYFGMYGYGGPIASMHLGRRTRVCSMTKHVKKVYMLFLQREALLNRSNSEATWKTNGGIREPLKDEIMDSHGSFTKVDIYEPKVKDVDIDKLRCQLKDIYFPYIQNDDLSDRGKTITPIEFKVNGVDLTEIQGGEVATTNLHSCNGPEFVLQLHLSIAQDRGSRELQEANARLRFVYFPFTERKESIEKILEKLIADGCMIKENFDNFSRVSIRRLGRLLPDSRWSFLPFMDFRNKRVNSHRASILKRCSMRVKCYVETDAGFKPIQSKMDLAHHNPFTIALKNLGSKISDKETDVSVEISTATKILTPLQLEKEYQEWLLQMHRKYDEEADAGEDKPVIVVSPANKNALGISEDVVRVHRVLKRKDRSWSHGQRIKVLKGACVGCHNNNVYATIEYFLLEGFEGDAGGEARIICRPIDIPDGNGCSLYVSDENPTLDIGRSLSLPISVIDKEKLVDVDSIEWENRLSKIQQKSLTSVDSPSPNHCKRKQVDGVNSISKSFDKRVIGKPSQCAGKYELLTDEQSPELDVRVGSTFPTLSIAYYDIHGNQAPFQTIPDVTVKIRAAKDMYFKVHGIKIRLATDRMILKIMDSVVTSNELDKIRPGYRTTLVIASEKVPLSLSVPCRVFPGFPEHVELKPKIKEDQLLPGFIFKELMLEMFDTYRNHVSEGMEINIAVAGFEMLNHCSTLYKVDDKGKINLSGLLKLTAGYGENASISVVFHNKTVFKQEYTIARRILRITSEVPAICAAGCELENIEFEIVNIGGEVDAKFHHNDQDCQFHMLTIKSDLFNAEESIRYTFKHGRCTIPSIHVPDIEGTFCFEASHSQFTELCLAVKVQVIKMLIAEDVAQLPSLEENLFPLQEISPFNHESNLMISVLNSDGKKLDDICQLGMKIKRYEEYLNKAHDDKAVTEQEILVLQDNVKHYQLGNIDSLFTNTKEEMTTKIESMENSASSVLCSLSKKNQQNDFMDEIIGVVALLGSVQSPELSRTLAEYLGEVQMLGVICRSFKTAISLERYKQNGEIDYASALHAEAASLGKSVNKRFLVMSFEDIRPYNGYLQEYDTQRKLALPDPKLPNGKTPAGFMGYAVNMVDLDTHHLKTRTAMGLGLRETVLFSLFKKVHVYKTRENMVAALACIEDGAVSLDGGIIRENGTLSLGYGNPFVYFPCANTMDISPEAKEILTRIEEKKANLLMFEEGITKLTERLQKYRQKFEKKKEKYINLMDTIQPLAEVLEHKPVIGTPVVDLVD</sequence>
<organism evidence="2 3">
    <name type="scientific">Cicer arietinum</name>
    <name type="common">Chickpea</name>
    <name type="synonym">Garbanzo</name>
    <dbReference type="NCBI Taxonomy" id="3827"/>
    <lineage>
        <taxon>Eukaryota</taxon>
        <taxon>Viridiplantae</taxon>
        <taxon>Streptophyta</taxon>
        <taxon>Embryophyta</taxon>
        <taxon>Tracheophyta</taxon>
        <taxon>Spermatophyta</taxon>
        <taxon>Magnoliopsida</taxon>
        <taxon>eudicotyledons</taxon>
        <taxon>Gunneridae</taxon>
        <taxon>Pentapetalae</taxon>
        <taxon>rosids</taxon>
        <taxon>fabids</taxon>
        <taxon>Fabales</taxon>
        <taxon>Fabaceae</taxon>
        <taxon>Papilionoideae</taxon>
        <taxon>50 kb inversion clade</taxon>
        <taxon>NPAAA clade</taxon>
        <taxon>Hologalegina</taxon>
        <taxon>IRL clade</taxon>
        <taxon>Cicereae</taxon>
        <taxon>Cicer</taxon>
    </lineage>
</organism>
<proteinExistence type="predicted"/>
<dbReference type="RefSeq" id="XP_004498513.1">
    <property type="nucleotide sequence ID" value="XM_004498456.3"/>
</dbReference>
<feature type="coiled-coil region" evidence="1">
    <location>
        <begin position="1433"/>
        <end position="1460"/>
    </location>
</feature>
<dbReference type="Proteomes" id="UP000087171">
    <property type="component" value="Chromosome Ca4"/>
</dbReference>
<reference evidence="2" key="1">
    <citation type="journal article" date="2013" name="Nat. Biotechnol.">
        <title>Draft genome sequence of chickpea (Cicer arietinum) provides a resource for trait improvement.</title>
        <authorList>
            <person name="Varshney R.K."/>
            <person name="Song C."/>
            <person name="Saxena R.K."/>
            <person name="Azam S."/>
            <person name="Yu S."/>
            <person name="Sharpe A.G."/>
            <person name="Cannon S."/>
            <person name="Baek J."/>
            <person name="Rosen B.D."/>
            <person name="Tar'an B."/>
            <person name="Millan T."/>
            <person name="Zhang X."/>
            <person name="Ramsay L.D."/>
            <person name="Iwata A."/>
            <person name="Wang Y."/>
            <person name="Nelson W."/>
            <person name="Farmer A.D."/>
            <person name="Gaur P.M."/>
            <person name="Soderlund C."/>
            <person name="Penmetsa R.V."/>
            <person name="Xu C."/>
            <person name="Bharti A.K."/>
            <person name="He W."/>
            <person name="Winter P."/>
            <person name="Zhao S."/>
            <person name="Hane J.K."/>
            <person name="Carrasquilla-Garcia N."/>
            <person name="Condie J.A."/>
            <person name="Upadhyaya H.D."/>
            <person name="Luo M.C."/>
            <person name="Thudi M."/>
            <person name="Gowda C.L."/>
            <person name="Singh N.P."/>
            <person name="Lichtenzveig J."/>
            <person name="Gali K.K."/>
            <person name="Rubio J."/>
            <person name="Nadarajan N."/>
            <person name="Dolezel J."/>
            <person name="Bansal K.C."/>
            <person name="Xu X."/>
            <person name="Edwards D."/>
            <person name="Zhang G."/>
            <person name="Kahl G."/>
            <person name="Gil J."/>
            <person name="Singh K.B."/>
            <person name="Datta S.K."/>
            <person name="Jackson S.A."/>
            <person name="Wang J."/>
            <person name="Cook D.R."/>
        </authorList>
    </citation>
    <scope>NUCLEOTIDE SEQUENCE [LARGE SCALE GENOMIC DNA]</scope>
    <source>
        <strain evidence="2">cv. CDC Frontier</strain>
    </source>
</reference>
<evidence type="ECO:0000313" key="2">
    <source>
        <dbReference type="Proteomes" id="UP000087171"/>
    </source>
</evidence>
<evidence type="ECO:0000256" key="1">
    <source>
        <dbReference type="SAM" id="Coils"/>
    </source>
</evidence>
<dbReference type="SUPFAM" id="SSF55874">
    <property type="entry name" value="ATPase domain of HSP90 chaperone/DNA topoisomerase II/histidine kinase"/>
    <property type="match status" value="1"/>
</dbReference>
<dbReference type="STRING" id="3827.A0A1S2Y2V8"/>
<dbReference type="PANTHER" id="PTHR33566:SF1">
    <property type="entry name" value="EN_SPM-LIKE TRANSPOSON-RELATED"/>
    <property type="match status" value="1"/>
</dbReference>